<dbReference type="CDD" id="cd00984">
    <property type="entry name" value="DnaB_C"/>
    <property type="match status" value="1"/>
</dbReference>
<dbReference type="EMBL" id="LAZR01000587">
    <property type="protein sequence ID" value="KKN63519.1"/>
    <property type="molecule type" value="Genomic_DNA"/>
</dbReference>
<dbReference type="InterPro" id="IPR027417">
    <property type="entry name" value="P-loop_NTPase"/>
</dbReference>
<feature type="region of interest" description="Disordered" evidence="12">
    <location>
        <begin position="459"/>
        <end position="478"/>
    </location>
</feature>
<keyword evidence="2" id="KW-0639">Primosome</keyword>
<keyword evidence="8" id="KW-0238">DNA-binding</keyword>
<evidence type="ECO:0000256" key="4">
    <source>
        <dbReference type="ARBA" id="ARBA00022741"/>
    </source>
</evidence>
<evidence type="ECO:0000256" key="9">
    <source>
        <dbReference type="ARBA" id="ARBA00023235"/>
    </source>
</evidence>
<keyword evidence="4" id="KW-0547">Nucleotide-binding</keyword>
<dbReference type="GO" id="GO:1990077">
    <property type="term" value="C:primosome complex"/>
    <property type="evidence" value="ECO:0007669"/>
    <property type="project" value="UniProtKB-KW"/>
</dbReference>
<evidence type="ECO:0000256" key="1">
    <source>
        <dbReference type="ARBA" id="ARBA00008428"/>
    </source>
</evidence>
<gene>
    <name evidence="14" type="ORF">LCGC14_0501090</name>
</gene>
<dbReference type="InterPro" id="IPR003593">
    <property type="entry name" value="AAA+_ATPase"/>
</dbReference>
<dbReference type="Pfam" id="PF03796">
    <property type="entry name" value="DnaB_C"/>
    <property type="match status" value="1"/>
</dbReference>
<dbReference type="Gene3D" id="3.40.50.300">
    <property type="entry name" value="P-loop containing nucleotide triphosphate hydrolases"/>
    <property type="match status" value="1"/>
</dbReference>
<evidence type="ECO:0000256" key="2">
    <source>
        <dbReference type="ARBA" id="ARBA00022515"/>
    </source>
</evidence>
<feature type="domain" description="SF4 helicase" evidence="13">
    <location>
        <begin position="189"/>
        <end position="459"/>
    </location>
</feature>
<organism evidence="14">
    <name type="scientific">marine sediment metagenome</name>
    <dbReference type="NCBI Taxonomy" id="412755"/>
    <lineage>
        <taxon>unclassified sequences</taxon>
        <taxon>metagenomes</taxon>
        <taxon>ecological metagenomes</taxon>
    </lineage>
</organism>
<dbReference type="NCBIfam" id="TIGR00665">
    <property type="entry name" value="DnaB"/>
    <property type="match status" value="1"/>
</dbReference>
<dbReference type="GO" id="GO:0003677">
    <property type="term" value="F:DNA binding"/>
    <property type="evidence" value="ECO:0007669"/>
    <property type="project" value="UniProtKB-KW"/>
</dbReference>
<dbReference type="GO" id="GO:0006269">
    <property type="term" value="P:DNA replication, synthesis of primer"/>
    <property type="evidence" value="ECO:0007669"/>
    <property type="project" value="UniProtKB-KW"/>
</dbReference>
<keyword evidence="7" id="KW-0067">ATP-binding</keyword>
<dbReference type="PANTHER" id="PTHR30153:SF2">
    <property type="entry name" value="REPLICATIVE DNA HELICASE"/>
    <property type="match status" value="1"/>
</dbReference>
<evidence type="ECO:0000259" key="13">
    <source>
        <dbReference type="PROSITE" id="PS51199"/>
    </source>
</evidence>
<keyword evidence="9" id="KW-0413">Isomerase</keyword>
<keyword evidence="3" id="KW-0235">DNA replication</keyword>
<dbReference type="GO" id="GO:0005524">
    <property type="term" value="F:ATP binding"/>
    <property type="evidence" value="ECO:0007669"/>
    <property type="project" value="UniProtKB-KW"/>
</dbReference>
<dbReference type="PROSITE" id="PS51199">
    <property type="entry name" value="SF4_HELICASE"/>
    <property type="match status" value="1"/>
</dbReference>
<dbReference type="SMART" id="SM00382">
    <property type="entry name" value="AAA"/>
    <property type="match status" value="1"/>
</dbReference>
<dbReference type="SUPFAM" id="SSF52540">
    <property type="entry name" value="P-loop containing nucleoside triphosphate hydrolases"/>
    <property type="match status" value="1"/>
</dbReference>
<dbReference type="PANTHER" id="PTHR30153">
    <property type="entry name" value="REPLICATIVE DNA HELICASE DNAB"/>
    <property type="match status" value="1"/>
</dbReference>
<evidence type="ECO:0000256" key="11">
    <source>
        <dbReference type="ARBA" id="ARBA00048954"/>
    </source>
</evidence>
<protein>
    <recommendedName>
        <fullName evidence="10">DNA 5'-3' helicase</fullName>
        <ecNumber evidence="10">5.6.2.3</ecNumber>
    </recommendedName>
</protein>
<evidence type="ECO:0000256" key="7">
    <source>
        <dbReference type="ARBA" id="ARBA00022840"/>
    </source>
</evidence>
<evidence type="ECO:0000256" key="8">
    <source>
        <dbReference type="ARBA" id="ARBA00023125"/>
    </source>
</evidence>
<dbReference type="Pfam" id="PF00772">
    <property type="entry name" value="DnaB"/>
    <property type="match status" value="1"/>
</dbReference>
<evidence type="ECO:0000256" key="10">
    <source>
        <dbReference type="ARBA" id="ARBA00044969"/>
    </source>
</evidence>
<name>A0A0F9S8Z5_9ZZZZ</name>
<evidence type="ECO:0000256" key="5">
    <source>
        <dbReference type="ARBA" id="ARBA00022801"/>
    </source>
</evidence>
<dbReference type="InterPro" id="IPR016136">
    <property type="entry name" value="DNA_helicase_N/primase_C"/>
</dbReference>
<evidence type="ECO:0000313" key="14">
    <source>
        <dbReference type="EMBL" id="KKN63519.1"/>
    </source>
</evidence>
<keyword evidence="6" id="KW-0347">Helicase</keyword>
<comment type="catalytic activity">
    <reaction evidence="11">
        <text>ATP + H2O = ADP + phosphate + H(+)</text>
        <dbReference type="Rhea" id="RHEA:13065"/>
        <dbReference type="ChEBI" id="CHEBI:15377"/>
        <dbReference type="ChEBI" id="CHEBI:15378"/>
        <dbReference type="ChEBI" id="CHEBI:30616"/>
        <dbReference type="ChEBI" id="CHEBI:43474"/>
        <dbReference type="ChEBI" id="CHEBI:456216"/>
        <dbReference type="EC" id="5.6.2.3"/>
    </reaction>
</comment>
<dbReference type="InterPro" id="IPR007694">
    <property type="entry name" value="DNA_helicase_DnaB-like_C"/>
</dbReference>
<evidence type="ECO:0000256" key="6">
    <source>
        <dbReference type="ARBA" id="ARBA00022806"/>
    </source>
</evidence>
<dbReference type="GO" id="GO:0016787">
    <property type="term" value="F:hydrolase activity"/>
    <property type="evidence" value="ECO:0007669"/>
    <property type="project" value="UniProtKB-KW"/>
</dbReference>
<proteinExistence type="inferred from homology"/>
<dbReference type="InterPro" id="IPR036185">
    <property type="entry name" value="DNA_heli_DnaB-like_N_sf"/>
</dbReference>
<reference evidence="14" key="1">
    <citation type="journal article" date="2015" name="Nature">
        <title>Complex archaea that bridge the gap between prokaryotes and eukaryotes.</title>
        <authorList>
            <person name="Spang A."/>
            <person name="Saw J.H."/>
            <person name="Jorgensen S.L."/>
            <person name="Zaremba-Niedzwiedzka K."/>
            <person name="Martijn J."/>
            <person name="Lind A.E."/>
            <person name="van Eijk R."/>
            <person name="Schleper C."/>
            <person name="Guy L."/>
            <person name="Ettema T.J."/>
        </authorList>
    </citation>
    <scope>NUCLEOTIDE SEQUENCE</scope>
</reference>
<dbReference type="EC" id="5.6.2.3" evidence="10"/>
<dbReference type="InterPro" id="IPR007692">
    <property type="entry name" value="DNA_helicase_DnaB"/>
</dbReference>
<comment type="similarity">
    <text evidence="1">Belongs to the helicase family. DnaB subfamily.</text>
</comment>
<evidence type="ECO:0000256" key="3">
    <source>
        <dbReference type="ARBA" id="ARBA00022705"/>
    </source>
</evidence>
<sequence>MRKSMKNNENELMLGLGYLPPQEVDLEEAILGAMLLETPNIDVALGLLKKSSFYKDVHATIFQTIEDMYANREKVDLLTVTSRLRKSGNLKIIGGPYYLTELSMKVNSGAHLEQHCYLLREAEFKRLILTANEESIKKIYMGGTDVFDVLDIESRKINYIFDQLQRRKPHTMKEVLKQNLDHIQEIQNDPNHLLGIPSGFTDLDELTGGWADSDLIIIAARPSMGKTAFALICARNAVVNSKKRVLVISLEMSSDQLGFRLMSTESEIALKKVRRGDIDDAELDQLINKISPIYNDDFIVDDSAALSILELRAKATTLHRKNPLHMVIVDYLQLLTGNTGRNREQEISEISRGLKTLAKELNIPVIALSQLSRAVEQRGGAKRPMLSDLRESGSLEQDADLVIFMYRPEYYQIMQTEDGSSTSGLAFAIVAKHRNGNIGEAPLKFIKKYTKFTDYVSKSEREEYSVNPNENEKEDLPF</sequence>
<dbReference type="GO" id="GO:0043139">
    <property type="term" value="F:5'-3' DNA helicase activity"/>
    <property type="evidence" value="ECO:0007669"/>
    <property type="project" value="UniProtKB-EC"/>
</dbReference>
<dbReference type="Gene3D" id="1.10.860.10">
    <property type="entry name" value="DNAb Helicase, Chain A"/>
    <property type="match status" value="1"/>
</dbReference>
<dbReference type="SUPFAM" id="SSF48024">
    <property type="entry name" value="N-terminal domain of DnaB helicase"/>
    <property type="match status" value="1"/>
</dbReference>
<dbReference type="GO" id="GO:0005829">
    <property type="term" value="C:cytosol"/>
    <property type="evidence" value="ECO:0007669"/>
    <property type="project" value="TreeGrafter"/>
</dbReference>
<accession>A0A0F9S8Z5</accession>
<dbReference type="InterPro" id="IPR007693">
    <property type="entry name" value="DNA_helicase_DnaB-like_N"/>
</dbReference>
<evidence type="ECO:0000256" key="12">
    <source>
        <dbReference type="SAM" id="MobiDB-lite"/>
    </source>
</evidence>
<dbReference type="AlphaFoldDB" id="A0A0F9S8Z5"/>
<keyword evidence="5" id="KW-0378">Hydrolase</keyword>
<comment type="caution">
    <text evidence="14">The sequence shown here is derived from an EMBL/GenBank/DDBJ whole genome shotgun (WGS) entry which is preliminary data.</text>
</comment>